<dbReference type="SUPFAM" id="SSF55874">
    <property type="entry name" value="ATPase domain of HSP90 chaperone/DNA topoisomerase II/histidine kinase"/>
    <property type="match status" value="1"/>
</dbReference>
<dbReference type="SMART" id="SM00387">
    <property type="entry name" value="HATPase_c"/>
    <property type="match status" value="1"/>
</dbReference>
<dbReference type="Gene3D" id="3.30.565.10">
    <property type="entry name" value="Histidine kinase-like ATPase, C-terminal domain"/>
    <property type="match status" value="1"/>
</dbReference>
<dbReference type="CDD" id="cd00082">
    <property type="entry name" value="HisKA"/>
    <property type="match status" value="1"/>
</dbReference>
<evidence type="ECO:0000256" key="6">
    <source>
        <dbReference type="ARBA" id="ARBA00022777"/>
    </source>
</evidence>
<dbReference type="InterPro" id="IPR003661">
    <property type="entry name" value="HisK_dim/P_dom"/>
</dbReference>
<dbReference type="InterPro" id="IPR036097">
    <property type="entry name" value="HisK_dim/P_sf"/>
</dbReference>
<feature type="transmembrane region" description="Helical" evidence="8">
    <location>
        <begin position="71"/>
        <end position="91"/>
    </location>
</feature>
<dbReference type="Pfam" id="PF00512">
    <property type="entry name" value="HisKA"/>
    <property type="match status" value="1"/>
</dbReference>
<dbReference type="PANTHER" id="PTHR43547:SF2">
    <property type="entry name" value="HYBRID SIGNAL TRANSDUCTION HISTIDINE KINASE C"/>
    <property type="match status" value="1"/>
</dbReference>
<dbReference type="AlphaFoldDB" id="A0AAU8DS19"/>
<dbReference type="SUPFAM" id="SSF47384">
    <property type="entry name" value="Homodimeric domain of signal transducing histidine kinase"/>
    <property type="match status" value="1"/>
</dbReference>
<organism evidence="10">
    <name type="scientific">Nakamurella sp. A5-74</name>
    <dbReference type="NCBI Taxonomy" id="3158264"/>
    <lineage>
        <taxon>Bacteria</taxon>
        <taxon>Bacillati</taxon>
        <taxon>Actinomycetota</taxon>
        <taxon>Actinomycetes</taxon>
        <taxon>Nakamurellales</taxon>
        <taxon>Nakamurellaceae</taxon>
        <taxon>Nakamurella</taxon>
    </lineage>
</organism>
<feature type="transmembrane region" description="Helical" evidence="8">
    <location>
        <begin position="6"/>
        <end position="26"/>
    </location>
</feature>
<dbReference type="InterPro" id="IPR036890">
    <property type="entry name" value="HATPase_C_sf"/>
</dbReference>
<comment type="catalytic activity">
    <reaction evidence="1">
        <text>ATP + protein L-histidine = ADP + protein N-phospho-L-histidine.</text>
        <dbReference type="EC" id="2.7.13.3"/>
    </reaction>
</comment>
<dbReference type="Gene3D" id="1.10.287.130">
    <property type="match status" value="1"/>
</dbReference>
<dbReference type="InterPro" id="IPR005467">
    <property type="entry name" value="His_kinase_dom"/>
</dbReference>
<evidence type="ECO:0000256" key="7">
    <source>
        <dbReference type="ARBA" id="ARBA00023012"/>
    </source>
</evidence>
<name>A0AAU8DS19_9ACTN</name>
<keyword evidence="6 10" id="KW-0418">Kinase</keyword>
<dbReference type="PANTHER" id="PTHR43547">
    <property type="entry name" value="TWO-COMPONENT HISTIDINE KINASE"/>
    <property type="match status" value="1"/>
</dbReference>
<proteinExistence type="predicted"/>
<dbReference type="SMART" id="SM00388">
    <property type="entry name" value="HisKA"/>
    <property type="match status" value="1"/>
</dbReference>
<evidence type="ECO:0000313" key="10">
    <source>
        <dbReference type="EMBL" id="XCG64452.1"/>
    </source>
</evidence>
<feature type="transmembrane region" description="Helical" evidence="8">
    <location>
        <begin position="38"/>
        <end position="65"/>
    </location>
</feature>
<feature type="domain" description="Histidine kinase" evidence="9">
    <location>
        <begin position="121"/>
        <end position="347"/>
    </location>
</feature>
<dbReference type="InterPro" id="IPR003594">
    <property type="entry name" value="HATPase_dom"/>
</dbReference>
<dbReference type="GO" id="GO:0005886">
    <property type="term" value="C:plasma membrane"/>
    <property type="evidence" value="ECO:0007669"/>
    <property type="project" value="UniProtKB-SubCell"/>
</dbReference>
<keyword evidence="7" id="KW-0902">Two-component regulatory system</keyword>
<evidence type="ECO:0000256" key="4">
    <source>
        <dbReference type="ARBA" id="ARBA00022553"/>
    </source>
</evidence>
<dbReference type="InterPro" id="IPR004358">
    <property type="entry name" value="Sig_transdc_His_kin-like_C"/>
</dbReference>
<keyword evidence="4" id="KW-0597">Phosphoprotein</keyword>
<dbReference type="PROSITE" id="PS50109">
    <property type="entry name" value="HIS_KIN"/>
    <property type="match status" value="1"/>
</dbReference>
<dbReference type="RefSeq" id="WP_353650065.1">
    <property type="nucleotide sequence ID" value="NZ_CP159218.1"/>
</dbReference>
<dbReference type="EMBL" id="CP159218">
    <property type="protein sequence ID" value="XCG64452.1"/>
    <property type="molecule type" value="Genomic_DNA"/>
</dbReference>
<dbReference type="CDD" id="cd00075">
    <property type="entry name" value="HATPase"/>
    <property type="match status" value="1"/>
</dbReference>
<dbReference type="PRINTS" id="PR00344">
    <property type="entry name" value="BCTRLSENSOR"/>
</dbReference>
<keyword evidence="5" id="KW-0808">Transferase</keyword>
<dbReference type="Pfam" id="PF02518">
    <property type="entry name" value="HATPase_c"/>
    <property type="match status" value="1"/>
</dbReference>
<reference evidence="10" key="1">
    <citation type="submission" date="2024-05" db="EMBL/GenBank/DDBJ databases">
        <authorList>
            <person name="Cai S.Y."/>
            <person name="Jin L.M."/>
            <person name="Li H.R."/>
        </authorList>
    </citation>
    <scope>NUCLEOTIDE SEQUENCE</scope>
    <source>
        <strain evidence="10">A5-74</strain>
    </source>
</reference>
<keyword evidence="8" id="KW-1133">Transmembrane helix</keyword>
<evidence type="ECO:0000256" key="3">
    <source>
        <dbReference type="ARBA" id="ARBA00012438"/>
    </source>
</evidence>
<sequence>MTDLSHILPWALLATVAIVLLEAILLRWIQRTARGSAIPVAVGVLVGMPVLSVLLFVVAISGFMFTDQVGWTAVACGLIAVTVVPVSVLFARRVIRRELEAESRRASERSAETSRRELVGWISHDLRTPLAGIRAMSEALEDAVVTDPQDVTRYARRIGDETHRLSAMVDDLFELSRINSGTLTLAVELLSTKSLVTQALDASMPAAQVRQVRLESGTDAIRESWPTVSASHREMARVLGNLLVNAIRHTPSGGTVRLSVGNDEEAVLLVVQDGCGGIPEHELPFVFDTAFRGGDARSPHEESAVTGPGAGLGLAIARGLVEAHGGSIAVANRWPGCRFEVRLPASDTRADVVVP</sequence>
<accession>A0AAU8DS19</accession>
<evidence type="ECO:0000256" key="2">
    <source>
        <dbReference type="ARBA" id="ARBA00004236"/>
    </source>
</evidence>
<protein>
    <recommendedName>
        <fullName evidence="3">histidine kinase</fullName>
        <ecNumber evidence="3">2.7.13.3</ecNumber>
    </recommendedName>
</protein>
<dbReference type="GO" id="GO:0000155">
    <property type="term" value="F:phosphorelay sensor kinase activity"/>
    <property type="evidence" value="ECO:0007669"/>
    <property type="project" value="InterPro"/>
</dbReference>
<evidence type="ECO:0000256" key="5">
    <source>
        <dbReference type="ARBA" id="ARBA00022679"/>
    </source>
</evidence>
<keyword evidence="8" id="KW-0472">Membrane</keyword>
<evidence type="ECO:0000256" key="8">
    <source>
        <dbReference type="SAM" id="Phobius"/>
    </source>
</evidence>
<dbReference type="EC" id="2.7.13.3" evidence="3"/>
<keyword evidence="8" id="KW-0812">Transmembrane</keyword>
<evidence type="ECO:0000259" key="9">
    <source>
        <dbReference type="PROSITE" id="PS50109"/>
    </source>
</evidence>
<dbReference type="FunFam" id="1.10.287.130:FF:000001">
    <property type="entry name" value="Two-component sensor histidine kinase"/>
    <property type="match status" value="1"/>
</dbReference>
<evidence type="ECO:0000256" key="1">
    <source>
        <dbReference type="ARBA" id="ARBA00000085"/>
    </source>
</evidence>
<comment type="subcellular location">
    <subcellularLocation>
        <location evidence="2">Cell membrane</location>
    </subcellularLocation>
</comment>
<gene>
    <name evidence="10" type="ORF">ABLG96_03680</name>
</gene>